<evidence type="ECO:0000313" key="2">
    <source>
        <dbReference type="Proteomes" id="UP001218170"/>
    </source>
</evidence>
<dbReference type="PANTHER" id="PTHR34822">
    <property type="entry name" value="GRPB DOMAIN PROTEIN (AFU_ORTHOLOGUE AFUA_1G01530)"/>
    <property type="match status" value="1"/>
</dbReference>
<dbReference type="SUPFAM" id="SSF81301">
    <property type="entry name" value="Nucleotidyltransferase"/>
    <property type="match status" value="1"/>
</dbReference>
<accession>A0ABT5SHL4</accession>
<dbReference type="Gene3D" id="3.30.460.10">
    <property type="entry name" value="Beta Polymerase, domain 2"/>
    <property type="match status" value="1"/>
</dbReference>
<organism evidence="1 2">
    <name type="scientific">Microbacterium thalli</name>
    <dbReference type="NCBI Taxonomy" id="3027921"/>
    <lineage>
        <taxon>Bacteria</taxon>
        <taxon>Bacillati</taxon>
        <taxon>Actinomycetota</taxon>
        <taxon>Actinomycetes</taxon>
        <taxon>Micrococcales</taxon>
        <taxon>Microbacteriaceae</taxon>
        <taxon>Microbacterium</taxon>
    </lineage>
</organism>
<dbReference type="InterPro" id="IPR043519">
    <property type="entry name" value="NT_sf"/>
</dbReference>
<name>A0ABT5SHL4_9MICO</name>
<dbReference type="Proteomes" id="UP001218170">
    <property type="component" value="Unassembled WGS sequence"/>
</dbReference>
<keyword evidence="2" id="KW-1185">Reference proteome</keyword>
<dbReference type="EMBL" id="JAQZCI010000002">
    <property type="protein sequence ID" value="MDD7962290.1"/>
    <property type="molecule type" value="Genomic_DNA"/>
</dbReference>
<evidence type="ECO:0000313" key="1">
    <source>
        <dbReference type="EMBL" id="MDD7962290.1"/>
    </source>
</evidence>
<dbReference type="RefSeq" id="WP_274264404.1">
    <property type="nucleotide sequence ID" value="NZ_JAQZCI010000002.1"/>
</dbReference>
<protein>
    <submittedName>
        <fullName evidence="1">GrpB family protein</fullName>
    </submittedName>
</protein>
<dbReference type="PANTHER" id="PTHR34822:SF1">
    <property type="entry name" value="GRPB FAMILY PROTEIN"/>
    <property type="match status" value="1"/>
</dbReference>
<reference evidence="1 2" key="1">
    <citation type="submission" date="2023-02" db="EMBL/GenBank/DDBJ databases">
        <title>Study of novel species of the Microbacterium genus.</title>
        <authorList>
            <person name="Arroyo-Herrera I."/>
            <person name="Roman-Ponce B."/>
            <person name="Vasquez-Murrieta M.S."/>
        </authorList>
    </citation>
    <scope>NUCLEOTIDE SEQUENCE [LARGE SCALE GENOMIC DNA]</scope>
    <source>
        <strain evidence="1 2">NE1TT3</strain>
    </source>
</reference>
<dbReference type="InterPro" id="IPR007344">
    <property type="entry name" value="GrpB/CoaE"/>
</dbReference>
<sequence length="191" mass="21302">MTSRPDNPARLSPHDPAWAVRAQSRLDDVGRALAGLPGADRAHFDHIGSTAVADLDAKPIIDLQVRILPLPSEEELSLRLGAAGFRRAWGSRPDSPGVFRDIPRGDEPVPDEVWEKRLFVSDGGGVILHIRRADSPWGRATVSFRDRLRADPVARERYQQLKRRLSVENAGKADYDDYTRAKTRFFDDLGA</sequence>
<gene>
    <name evidence="1" type="ORF">PUW80_07985</name>
</gene>
<comment type="caution">
    <text evidence="1">The sequence shown here is derived from an EMBL/GenBank/DDBJ whole genome shotgun (WGS) entry which is preliminary data.</text>
</comment>
<proteinExistence type="predicted"/>
<dbReference type="Pfam" id="PF04229">
    <property type="entry name" value="GrpB"/>
    <property type="match status" value="1"/>
</dbReference>